<comment type="caution">
    <text evidence="2">The sequence shown here is derived from an EMBL/GenBank/DDBJ whole genome shotgun (WGS) entry which is preliminary data.</text>
</comment>
<feature type="domain" description="Putative regulatory protein FmdB zinc ribbon" evidence="1">
    <location>
        <begin position="1"/>
        <end position="42"/>
    </location>
</feature>
<dbReference type="SMART" id="SM00834">
    <property type="entry name" value="CxxC_CXXC_SSSS"/>
    <property type="match status" value="1"/>
</dbReference>
<reference evidence="2" key="1">
    <citation type="journal article" date="2015" name="Nature">
        <title>Complex archaea that bridge the gap between prokaryotes and eukaryotes.</title>
        <authorList>
            <person name="Spang A."/>
            <person name="Saw J.H."/>
            <person name="Jorgensen S.L."/>
            <person name="Zaremba-Niedzwiedzka K."/>
            <person name="Martijn J."/>
            <person name="Lind A.E."/>
            <person name="van Eijk R."/>
            <person name="Schleper C."/>
            <person name="Guy L."/>
            <person name="Ettema T.J."/>
        </authorList>
    </citation>
    <scope>NUCLEOTIDE SEQUENCE</scope>
</reference>
<evidence type="ECO:0000259" key="1">
    <source>
        <dbReference type="SMART" id="SM00834"/>
    </source>
</evidence>
<gene>
    <name evidence="2" type="ORF">LCGC14_1698430</name>
</gene>
<dbReference type="AlphaFoldDB" id="A0A0F9JZ94"/>
<accession>A0A0F9JZ94</accession>
<protein>
    <recommendedName>
        <fullName evidence="1">Putative regulatory protein FmdB zinc ribbon domain-containing protein</fullName>
    </recommendedName>
</protein>
<organism evidence="2">
    <name type="scientific">marine sediment metagenome</name>
    <dbReference type="NCBI Taxonomy" id="412755"/>
    <lineage>
        <taxon>unclassified sequences</taxon>
        <taxon>metagenomes</taxon>
        <taxon>ecological metagenomes</taxon>
    </lineage>
</organism>
<sequence>MPLFEFRCPSCGRVEERYVAVACAMPMPVCLCSTALMERMPSAPALISIRGYSQFNGYSRNKETVVVPGHERMKVTVEPK</sequence>
<name>A0A0F9JZ94_9ZZZZ</name>
<proteinExistence type="predicted"/>
<dbReference type="InterPro" id="IPR013429">
    <property type="entry name" value="Regulatory_FmdB_Zinc_ribbon"/>
</dbReference>
<dbReference type="EMBL" id="LAZR01014962">
    <property type="protein sequence ID" value="KKM15203.1"/>
    <property type="molecule type" value="Genomic_DNA"/>
</dbReference>
<evidence type="ECO:0000313" key="2">
    <source>
        <dbReference type="EMBL" id="KKM15203.1"/>
    </source>
</evidence>